<feature type="chain" id="PRO_5037229884" evidence="11">
    <location>
        <begin position="24"/>
        <end position="971"/>
    </location>
</feature>
<keyword evidence="10" id="KW-0998">Cell outer membrane</keyword>
<keyword evidence="4" id="KW-0410">Iron transport</keyword>
<name>A0A934VPR7_9BACT</name>
<organism evidence="13 14">
    <name type="scientific">Pelagicoccus mobilis</name>
    <dbReference type="NCBI Taxonomy" id="415221"/>
    <lineage>
        <taxon>Bacteria</taxon>
        <taxon>Pseudomonadati</taxon>
        <taxon>Verrucomicrobiota</taxon>
        <taxon>Opitutia</taxon>
        <taxon>Puniceicoccales</taxon>
        <taxon>Pelagicoccaceae</taxon>
        <taxon>Pelagicoccus</taxon>
    </lineage>
</organism>
<proteinExistence type="predicted"/>
<dbReference type="InterPro" id="IPR037066">
    <property type="entry name" value="Plug_dom_sf"/>
</dbReference>
<evidence type="ECO:0000259" key="12">
    <source>
        <dbReference type="Pfam" id="PF07715"/>
    </source>
</evidence>
<evidence type="ECO:0000256" key="9">
    <source>
        <dbReference type="ARBA" id="ARBA00023136"/>
    </source>
</evidence>
<evidence type="ECO:0000256" key="2">
    <source>
        <dbReference type="ARBA" id="ARBA00022448"/>
    </source>
</evidence>
<evidence type="ECO:0000256" key="8">
    <source>
        <dbReference type="ARBA" id="ARBA00023065"/>
    </source>
</evidence>
<gene>
    <name evidence="13" type="ORF">JIN87_04400</name>
</gene>
<protein>
    <submittedName>
        <fullName evidence="13">TonB-dependent receptor plug domain-containing protein</fullName>
    </submittedName>
</protein>
<dbReference type="AlphaFoldDB" id="A0A934VPR7"/>
<feature type="signal peptide" evidence="11">
    <location>
        <begin position="1"/>
        <end position="23"/>
    </location>
</feature>
<keyword evidence="9" id="KW-0472">Membrane</keyword>
<evidence type="ECO:0000256" key="10">
    <source>
        <dbReference type="ARBA" id="ARBA00023237"/>
    </source>
</evidence>
<dbReference type="PANTHER" id="PTHR32552">
    <property type="entry name" value="FERRICHROME IRON RECEPTOR-RELATED"/>
    <property type="match status" value="1"/>
</dbReference>
<keyword evidence="13" id="KW-0675">Receptor</keyword>
<comment type="caution">
    <text evidence="13">The sequence shown here is derived from an EMBL/GenBank/DDBJ whole genome shotgun (WGS) entry which is preliminary data.</text>
</comment>
<keyword evidence="6 11" id="KW-0732">Signal</keyword>
<dbReference type="RefSeq" id="WP_200354312.1">
    <property type="nucleotide sequence ID" value="NZ_JAENIL010000006.1"/>
</dbReference>
<evidence type="ECO:0000256" key="7">
    <source>
        <dbReference type="ARBA" id="ARBA00023004"/>
    </source>
</evidence>
<evidence type="ECO:0000256" key="11">
    <source>
        <dbReference type="SAM" id="SignalP"/>
    </source>
</evidence>
<dbReference type="SUPFAM" id="SSF56935">
    <property type="entry name" value="Porins"/>
    <property type="match status" value="1"/>
</dbReference>
<dbReference type="Proteomes" id="UP000617628">
    <property type="component" value="Unassembled WGS sequence"/>
</dbReference>
<keyword evidence="14" id="KW-1185">Reference proteome</keyword>
<evidence type="ECO:0000256" key="6">
    <source>
        <dbReference type="ARBA" id="ARBA00022729"/>
    </source>
</evidence>
<dbReference type="GO" id="GO:0009279">
    <property type="term" value="C:cell outer membrane"/>
    <property type="evidence" value="ECO:0007669"/>
    <property type="project" value="UniProtKB-SubCell"/>
</dbReference>
<evidence type="ECO:0000256" key="3">
    <source>
        <dbReference type="ARBA" id="ARBA00022452"/>
    </source>
</evidence>
<keyword evidence="2" id="KW-0813">Transport</keyword>
<dbReference type="InterPro" id="IPR012910">
    <property type="entry name" value="Plug_dom"/>
</dbReference>
<dbReference type="Gene3D" id="2.40.170.20">
    <property type="entry name" value="TonB-dependent receptor, beta-barrel domain"/>
    <property type="match status" value="1"/>
</dbReference>
<dbReference type="GO" id="GO:0015344">
    <property type="term" value="F:siderophore uptake transmembrane transporter activity"/>
    <property type="evidence" value="ECO:0007669"/>
    <property type="project" value="TreeGrafter"/>
</dbReference>
<comment type="subcellular location">
    <subcellularLocation>
        <location evidence="1">Cell outer membrane</location>
        <topology evidence="1">Multi-pass membrane protein</topology>
    </subcellularLocation>
</comment>
<evidence type="ECO:0000256" key="4">
    <source>
        <dbReference type="ARBA" id="ARBA00022496"/>
    </source>
</evidence>
<dbReference type="InterPro" id="IPR036942">
    <property type="entry name" value="Beta-barrel_TonB_sf"/>
</dbReference>
<evidence type="ECO:0000313" key="14">
    <source>
        <dbReference type="Proteomes" id="UP000617628"/>
    </source>
</evidence>
<evidence type="ECO:0000313" key="13">
    <source>
        <dbReference type="EMBL" id="MBK1876095.1"/>
    </source>
</evidence>
<dbReference type="PANTHER" id="PTHR32552:SF68">
    <property type="entry name" value="FERRICHROME OUTER MEMBRANE TRANSPORTER_PHAGE RECEPTOR"/>
    <property type="match status" value="1"/>
</dbReference>
<keyword evidence="7" id="KW-0408">Iron</keyword>
<keyword evidence="3" id="KW-1134">Transmembrane beta strand</keyword>
<feature type="domain" description="TonB-dependent receptor plug" evidence="12">
    <location>
        <begin position="66"/>
        <end position="170"/>
    </location>
</feature>
<dbReference type="Pfam" id="PF07715">
    <property type="entry name" value="Plug"/>
    <property type="match status" value="1"/>
</dbReference>
<reference evidence="13" key="1">
    <citation type="submission" date="2021-01" db="EMBL/GenBank/DDBJ databases">
        <title>Modified the classification status of verrucomicrobia.</title>
        <authorList>
            <person name="Feng X."/>
        </authorList>
    </citation>
    <scope>NUCLEOTIDE SEQUENCE</scope>
    <source>
        <strain evidence="13">KCTC 13126</strain>
    </source>
</reference>
<dbReference type="Gene3D" id="2.170.130.10">
    <property type="entry name" value="TonB-dependent receptor, plug domain"/>
    <property type="match status" value="1"/>
</dbReference>
<accession>A0A934VPR7</accession>
<keyword evidence="8" id="KW-0406">Ion transport</keyword>
<dbReference type="InterPro" id="IPR039426">
    <property type="entry name" value="TonB-dep_rcpt-like"/>
</dbReference>
<evidence type="ECO:0000256" key="1">
    <source>
        <dbReference type="ARBA" id="ARBA00004571"/>
    </source>
</evidence>
<evidence type="ECO:0000256" key="5">
    <source>
        <dbReference type="ARBA" id="ARBA00022692"/>
    </source>
</evidence>
<dbReference type="EMBL" id="JAENIL010000006">
    <property type="protein sequence ID" value="MBK1876095.1"/>
    <property type="molecule type" value="Genomic_DNA"/>
</dbReference>
<keyword evidence="5" id="KW-0812">Transmembrane</keyword>
<sequence length="971" mass="107404">MKNIPYGVLGMRLAVSAAVPVFAVNVSSQDADEDVFELSPFVIEANSEVGYTATQTLSGSRMRSKLSDVGASIDVLTDELLEDLGASDMYDSLDMVASVSTWQNSGGQSEFENEFWFQTPYVSRGFASNQTMLDFFERIQVPIDSYNTTNFTVARGPNSILYGIGSPGGVINATLKKPVFGDQPTTLQLRTDSNGSFRTSLDFNNVLVEDKLAMRVALLSDDRDEFLDPAGHEREAIYGTLTWKPFEGTSVNTTIENGSEDTVFRWTTASYDAVTPWLNAGSPTLAEAKDPINQSLGSGLDRQASYYVNVAGGTPVPAMNWVGMGRSEQFEIAGHPKQNDIRKTSFTDETAIYDIDGVQLMGEARSRELDWENFTVSLDQKILDNLQLQVAYNHAETEYYALNSFPGLAVHIDPNEQLPNGESNPNFLSPYIEMSRHDFNASLTKADTFRSVVSYDLDLNENKLFGFGLGRYNLMGMYEDRSQRNLFGLFVRANTIGKAGGGNLSNPGNRIRTRVYLDTDITPDGANASPYYTDTWNLIDDPGISSGWVRRGTSRNIVDTRDTKVAAVQGFLWKSEKGYERLILTAGQREDDTTSQGVVYPKTSQGIFVGENFRGNPFEADKSVVWDGTVNYGTLGAVNATDNTTNTYSAVFKPTMNIGLTYSYSDVLISASSLNPDIFDTISPPTLGETEDFGVRASFLKDKISTSLVRYTTSSNNATENNLRGLISPEVDAMWQAIDPSRGELPARYNTFRDDESTGYEFTATANLTGNWRARLAINKVQTTISSRLPRTDLYIAENLSTWEANRSLALDPSVASEDYQTVGDALDILTQNIADLHALEGTAPLAQREWKVVFNTGYNVKEGPLKNFGFGGGFIWEDNDVIGYAVDENSIVDSSRPFEGEELFNVNAFASYKTKVFDRDLKLQLNVRNLLDKDGTFPRQAIDDLTGNPYYTRQQIRAPRTFTLTATLEL</sequence>